<dbReference type="InterPro" id="IPR010982">
    <property type="entry name" value="Lambda_DNA-bd_dom_sf"/>
</dbReference>
<dbReference type="KEGG" id="cmb:CSW64_09460"/>
<evidence type="ECO:0000313" key="2">
    <source>
        <dbReference type="EMBL" id="ATQ42617.1"/>
    </source>
</evidence>
<proteinExistence type="predicted"/>
<protein>
    <recommendedName>
        <fullName evidence="1">HTH cro/C1-type domain-containing protein</fullName>
    </recommendedName>
</protein>
<organism evidence="2 3">
    <name type="scientific">Caulobacter mirabilis</name>
    <dbReference type="NCBI Taxonomy" id="69666"/>
    <lineage>
        <taxon>Bacteria</taxon>
        <taxon>Pseudomonadati</taxon>
        <taxon>Pseudomonadota</taxon>
        <taxon>Alphaproteobacteria</taxon>
        <taxon>Caulobacterales</taxon>
        <taxon>Caulobacteraceae</taxon>
        <taxon>Caulobacter</taxon>
    </lineage>
</organism>
<gene>
    <name evidence="2" type="ORF">CSW64_09460</name>
</gene>
<dbReference type="AlphaFoldDB" id="A0A2D2AXF2"/>
<dbReference type="RefSeq" id="WP_099621871.1">
    <property type="nucleotide sequence ID" value="NZ_CP024201.1"/>
</dbReference>
<dbReference type="Gene3D" id="1.10.260.40">
    <property type="entry name" value="lambda repressor-like DNA-binding domains"/>
    <property type="match status" value="1"/>
</dbReference>
<keyword evidence="3" id="KW-1185">Reference proteome</keyword>
<dbReference type="InterPro" id="IPR001387">
    <property type="entry name" value="Cro/C1-type_HTH"/>
</dbReference>
<accession>A0A2D2AXF2</accession>
<name>A0A2D2AXF2_9CAUL</name>
<dbReference type="Proteomes" id="UP000228945">
    <property type="component" value="Chromosome"/>
</dbReference>
<feature type="domain" description="HTH cro/C1-type" evidence="1">
    <location>
        <begin position="16"/>
        <end position="52"/>
    </location>
</feature>
<dbReference type="OrthoDB" id="7161066at2"/>
<dbReference type="GO" id="GO:0003677">
    <property type="term" value="F:DNA binding"/>
    <property type="evidence" value="ECO:0007669"/>
    <property type="project" value="InterPro"/>
</dbReference>
<evidence type="ECO:0000259" key="1">
    <source>
        <dbReference type="Pfam" id="PF01381"/>
    </source>
</evidence>
<reference evidence="2 3" key="1">
    <citation type="submission" date="2017-10" db="EMBL/GenBank/DDBJ databases">
        <title>Genome sequence of Caulobacter mirabilis FWC38.</title>
        <authorList>
            <person name="Fiebig A."/>
            <person name="Crosson S."/>
        </authorList>
    </citation>
    <scope>NUCLEOTIDE SEQUENCE [LARGE SCALE GENOMIC DNA]</scope>
    <source>
        <strain evidence="2 3">FWC 38</strain>
    </source>
</reference>
<evidence type="ECO:0000313" key="3">
    <source>
        <dbReference type="Proteomes" id="UP000228945"/>
    </source>
</evidence>
<dbReference type="EMBL" id="CP024201">
    <property type="protein sequence ID" value="ATQ42617.1"/>
    <property type="molecule type" value="Genomic_DNA"/>
</dbReference>
<dbReference type="Pfam" id="PF01381">
    <property type="entry name" value="HTH_3"/>
    <property type="match status" value="1"/>
</dbReference>
<dbReference type="SUPFAM" id="SSF47413">
    <property type="entry name" value="lambda repressor-like DNA-binding domains"/>
    <property type="match status" value="1"/>
</dbReference>
<dbReference type="InterPro" id="IPR037914">
    <property type="entry name" value="SpoVT-AbrB_sf"/>
</dbReference>
<sequence length="156" mass="16709">MNALGKLARDRRGALAEIARRVGASHAQVSRVAQGKSRPSPELARKIEAATGGAVTAAGLLGVDAAASTARPLDDGRWFADVQADNGVQLPVEMLRAFGFEEGDAVVFRHTEDGVVITSQQRALRRVQDQLSKLAPNEEDVVDELIAERRAEAARE</sequence>
<dbReference type="CDD" id="cd00093">
    <property type="entry name" value="HTH_XRE"/>
    <property type="match status" value="1"/>
</dbReference>
<dbReference type="SUPFAM" id="SSF89447">
    <property type="entry name" value="AbrB/MazE/MraZ-like"/>
    <property type="match status" value="1"/>
</dbReference>